<evidence type="ECO:0000313" key="5">
    <source>
        <dbReference type="Proteomes" id="UP001174208"/>
    </source>
</evidence>
<dbReference type="GO" id="GO:0016757">
    <property type="term" value="F:glycosyltransferase activity"/>
    <property type="evidence" value="ECO:0007669"/>
    <property type="project" value="UniProtKB-KW"/>
</dbReference>
<dbReference type="EMBL" id="JAROCF010000001">
    <property type="protein sequence ID" value="MDN4613885.1"/>
    <property type="molecule type" value="Genomic_DNA"/>
</dbReference>
<keyword evidence="4" id="KW-0328">Glycosyltransferase</keyword>
<name>A0ABT8K8W9_9MICO</name>
<accession>A0ABT8K8W9</accession>
<reference evidence="4" key="1">
    <citation type="submission" date="2023-06" db="EMBL/GenBank/DDBJ databases">
        <title>MT1 and MT2 Draft Genomes of Novel Species.</title>
        <authorList>
            <person name="Venkateswaran K."/>
        </authorList>
    </citation>
    <scope>NUCLEOTIDE SEQUENCE</scope>
    <source>
        <strain evidence="4">F6_8S_P_1B</strain>
    </source>
</reference>
<dbReference type="InterPro" id="IPR050194">
    <property type="entry name" value="Glycosyltransferase_grp1"/>
</dbReference>
<feature type="domain" description="Glycosyl transferase family 1" evidence="3">
    <location>
        <begin position="166"/>
        <end position="322"/>
    </location>
</feature>
<keyword evidence="5" id="KW-1185">Reference proteome</keyword>
<evidence type="ECO:0000259" key="3">
    <source>
        <dbReference type="Pfam" id="PF00534"/>
    </source>
</evidence>
<dbReference type="Pfam" id="PF00534">
    <property type="entry name" value="Glycos_transf_1"/>
    <property type="match status" value="1"/>
</dbReference>
<evidence type="ECO:0000256" key="1">
    <source>
        <dbReference type="ARBA" id="ARBA00021292"/>
    </source>
</evidence>
<organism evidence="4 5">
    <name type="scientific">Leifsonia williamsii</name>
    <dbReference type="NCBI Taxonomy" id="3035919"/>
    <lineage>
        <taxon>Bacteria</taxon>
        <taxon>Bacillati</taxon>
        <taxon>Actinomycetota</taxon>
        <taxon>Actinomycetes</taxon>
        <taxon>Micrococcales</taxon>
        <taxon>Microbacteriaceae</taxon>
        <taxon>Leifsonia</taxon>
    </lineage>
</organism>
<evidence type="ECO:0000256" key="2">
    <source>
        <dbReference type="ARBA" id="ARBA00022679"/>
    </source>
</evidence>
<dbReference type="CDD" id="cd03801">
    <property type="entry name" value="GT4_PimA-like"/>
    <property type="match status" value="1"/>
</dbReference>
<proteinExistence type="predicted"/>
<comment type="caution">
    <text evidence="4">The sequence shown here is derived from an EMBL/GenBank/DDBJ whole genome shotgun (WGS) entry which is preliminary data.</text>
</comment>
<evidence type="ECO:0000313" key="4">
    <source>
        <dbReference type="EMBL" id="MDN4613885.1"/>
    </source>
</evidence>
<dbReference type="InterPro" id="IPR001296">
    <property type="entry name" value="Glyco_trans_1"/>
</dbReference>
<protein>
    <recommendedName>
        <fullName evidence="1">D-inositol 3-phosphate glycosyltransferase</fullName>
    </recommendedName>
</protein>
<dbReference type="PANTHER" id="PTHR45947:SF3">
    <property type="entry name" value="SULFOQUINOVOSYL TRANSFERASE SQD2"/>
    <property type="match status" value="1"/>
</dbReference>
<dbReference type="Proteomes" id="UP001174208">
    <property type="component" value="Unassembled WGS sequence"/>
</dbReference>
<dbReference type="Gene3D" id="3.40.50.2000">
    <property type="entry name" value="Glycogen Phosphorylase B"/>
    <property type="match status" value="2"/>
</dbReference>
<dbReference type="PANTHER" id="PTHR45947">
    <property type="entry name" value="SULFOQUINOVOSYL TRANSFERASE SQD2"/>
    <property type="match status" value="1"/>
</dbReference>
<dbReference type="RefSeq" id="WP_301210306.1">
    <property type="nucleotide sequence ID" value="NZ_JAROCF010000001.1"/>
</dbReference>
<dbReference type="SUPFAM" id="SSF53756">
    <property type="entry name" value="UDP-Glycosyltransferase/glycogen phosphorylase"/>
    <property type="match status" value="1"/>
</dbReference>
<sequence length="362" mass="37214">MGELLEVVVTAGTLAFVVPEGVDDPGRVSGGNVYDRRLRDGLHAEGWEVRMVEVPVQAAPGPSTASVLAGLPDGALVLVDGLLVPGAADALARHASRLREVVLAHQAPERPDDRLLAALRSTQRVIATSGWTRSELVEQDAADPRRIVVAQPGADLAPASTPSPGGERLLCVAAVAPHKGQDLLVRALAGLTATPGWSCVIVGSLGVDPDFAAALAAVVEATGLAERVTFAGVLGGEALEAAYASADLLVHPARSESYGMVVAEALAHGVPVLTTEVGGIPEALDRPGAALIVPPDDAWALQIALQRWWSSAPLREELRAEALLARAGARSWDTTTAVVAAALAEAAATSTEAESAHRAATR</sequence>
<gene>
    <name evidence="4" type="ORF">P5G50_05405</name>
</gene>
<keyword evidence="2 4" id="KW-0808">Transferase</keyword>